<dbReference type="PANTHER" id="PTHR43319:SF3">
    <property type="entry name" value="BETA-LACTAMASE-RELATED DOMAIN-CONTAINING PROTEIN"/>
    <property type="match status" value="1"/>
</dbReference>
<dbReference type="EMBL" id="LJGU01000103">
    <property type="protein sequence ID" value="OEV05254.1"/>
    <property type="molecule type" value="Genomic_DNA"/>
</dbReference>
<feature type="region of interest" description="Disordered" evidence="1">
    <location>
        <begin position="225"/>
        <end position="247"/>
    </location>
</feature>
<feature type="region of interest" description="Disordered" evidence="1">
    <location>
        <begin position="278"/>
        <end position="303"/>
    </location>
</feature>
<dbReference type="Proteomes" id="UP000176101">
    <property type="component" value="Unassembled WGS sequence"/>
</dbReference>
<evidence type="ECO:0000313" key="4">
    <source>
        <dbReference type="Proteomes" id="UP000176101"/>
    </source>
</evidence>
<accession>A0A1E7KMZ8</accession>
<dbReference type="InterPro" id="IPR052907">
    <property type="entry name" value="Beta-lactamase/esterase"/>
</dbReference>
<dbReference type="AlphaFoldDB" id="A0A1E7KMZ8"/>
<dbReference type="SUPFAM" id="SSF56601">
    <property type="entry name" value="beta-lactamase/transpeptidase-like"/>
    <property type="match status" value="1"/>
</dbReference>
<evidence type="ECO:0000259" key="2">
    <source>
        <dbReference type="Pfam" id="PF00144"/>
    </source>
</evidence>
<dbReference type="STRING" id="1075402.AN216_03825"/>
<evidence type="ECO:0000256" key="1">
    <source>
        <dbReference type="SAM" id="MobiDB-lite"/>
    </source>
</evidence>
<dbReference type="InterPro" id="IPR012338">
    <property type="entry name" value="Beta-lactam/transpept-like"/>
</dbReference>
<dbReference type="InterPro" id="IPR001466">
    <property type="entry name" value="Beta-lactam-related"/>
</dbReference>
<dbReference type="PATRIC" id="fig|1075402.3.peg.3417"/>
<gene>
    <name evidence="3" type="ORF">AN216_03825</name>
</gene>
<comment type="caution">
    <text evidence="3">The sequence shown here is derived from an EMBL/GenBank/DDBJ whole genome shotgun (WGS) entry which is preliminary data.</text>
</comment>
<dbReference type="PANTHER" id="PTHR43319">
    <property type="entry name" value="BETA-LACTAMASE-RELATED"/>
    <property type="match status" value="1"/>
</dbReference>
<dbReference type="Gene3D" id="3.40.710.10">
    <property type="entry name" value="DD-peptidase/beta-lactamase superfamily"/>
    <property type="match status" value="1"/>
</dbReference>
<protein>
    <submittedName>
        <fullName evidence="3">Esterase</fullName>
    </submittedName>
</protein>
<sequence length="432" mass="44479">MEGTTADGFQPVRDAFAANFTERGDTGAALAVHQDGRLVVDLWGGERCGDTGAALGTTGSAPRGEQPQPWTADTVALLRSASKGPAAAVPQLLQQRGTLDLDAPVAAYWPEFRAAGKDRVSVRQLLAHRAGVPVLDRPLSLAEAVDGVSGPRAVAAQPPVWEPGAAHGYHPHTFSWLLDELVLRVTGRTLGRWFTEELTRPLGLDLHFGPPSAVASRTARLRSVPAPAPVAGSGPRVRPKSTVTHAYRDPGSLTRRAFGAVDLARTAGPGAVVGPAAGPAAGATANTAADQPPTDENHPAYRASGLPGAAGIGTARALSAFYAMLLGPLEDGTPRLFTPGTLAAASTAESVGPDRVLVVPTRFGPGFMLHSPASPMLGPGSFGHPGRGGSLAFADPESGVGFGYVTAAMQQSVTSDPRTQAVLRALRGCLDR</sequence>
<reference evidence="3 4" key="1">
    <citation type="journal article" date="2016" name="Front. Microbiol.">
        <title>Comparative Genomics Analysis of Streptomyces Species Reveals Their Adaptation to the Marine Environment and Their Diversity at the Genomic Level.</title>
        <authorList>
            <person name="Tian X."/>
            <person name="Zhang Z."/>
            <person name="Yang T."/>
            <person name="Chen M."/>
            <person name="Li J."/>
            <person name="Chen F."/>
            <person name="Yang J."/>
            <person name="Li W."/>
            <person name="Zhang B."/>
            <person name="Zhang Z."/>
            <person name="Wu J."/>
            <person name="Zhang C."/>
            <person name="Long L."/>
            <person name="Xiao J."/>
        </authorList>
    </citation>
    <scope>NUCLEOTIDE SEQUENCE [LARGE SCALE GENOMIC DNA]</scope>
    <source>
        <strain evidence="3 4">SCSIO 02100</strain>
    </source>
</reference>
<dbReference type="Pfam" id="PF00144">
    <property type="entry name" value="Beta-lactamase"/>
    <property type="match status" value="1"/>
</dbReference>
<feature type="domain" description="Beta-lactamase-related" evidence="2">
    <location>
        <begin position="16"/>
        <end position="420"/>
    </location>
</feature>
<name>A0A1E7KMZ8_9ACTN</name>
<evidence type="ECO:0000313" key="3">
    <source>
        <dbReference type="EMBL" id="OEV05254.1"/>
    </source>
</evidence>
<organism evidence="3 4">
    <name type="scientific">Streptomyces oceani</name>
    <dbReference type="NCBI Taxonomy" id="1075402"/>
    <lineage>
        <taxon>Bacteria</taxon>
        <taxon>Bacillati</taxon>
        <taxon>Actinomycetota</taxon>
        <taxon>Actinomycetes</taxon>
        <taxon>Kitasatosporales</taxon>
        <taxon>Streptomycetaceae</taxon>
        <taxon>Streptomyces</taxon>
    </lineage>
</organism>
<proteinExistence type="predicted"/>
<keyword evidence="4" id="KW-1185">Reference proteome</keyword>
<feature type="compositionally biased region" description="Low complexity" evidence="1">
    <location>
        <begin position="278"/>
        <end position="289"/>
    </location>
</feature>
<feature type="compositionally biased region" description="Low complexity" evidence="1">
    <location>
        <begin position="225"/>
        <end position="236"/>
    </location>
</feature>